<protein>
    <submittedName>
        <fullName evidence="1">Uncharacterized protein</fullName>
    </submittedName>
</protein>
<evidence type="ECO:0000313" key="2">
    <source>
        <dbReference type="Proteomes" id="UP001295444"/>
    </source>
</evidence>
<sequence>MELVADKASIWSCAVWVIGGSVCSACAAIRLQNAAHIPLKAALNLVSHVGSVCSPTPSAMLVTAHEWEAAACVDVMLSAVFSPAGTGPEGGNRLLAFARWSQVGGSALSSPHGSLDVSRPQMQRLASERRASVRSRLIVLPSGYL</sequence>
<dbReference type="AlphaFoldDB" id="A0AAD1SED1"/>
<gene>
    <name evidence="1" type="ORF">PECUL_23A061439</name>
</gene>
<accession>A0AAD1SED1</accession>
<reference evidence="1" key="1">
    <citation type="submission" date="2022-03" db="EMBL/GenBank/DDBJ databases">
        <authorList>
            <person name="Alioto T."/>
            <person name="Alioto T."/>
            <person name="Gomez Garrido J."/>
        </authorList>
    </citation>
    <scope>NUCLEOTIDE SEQUENCE</scope>
</reference>
<proteinExistence type="predicted"/>
<organism evidence="1 2">
    <name type="scientific">Pelobates cultripes</name>
    <name type="common">Western spadefoot toad</name>
    <dbReference type="NCBI Taxonomy" id="61616"/>
    <lineage>
        <taxon>Eukaryota</taxon>
        <taxon>Metazoa</taxon>
        <taxon>Chordata</taxon>
        <taxon>Craniata</taxon>
        <taxon>Vertebrata</taxon>
        <taxon>Euteleostomi</taxon>
        <taxon>Amphibia</taxon>
        <taxon>Batrachia</taxon>
        <taxon>Anura</taxon>
        <taxon>Pelobatoidea</taxon>
        <taxon>Pelobatidae</taxon>
        <taxon>Pelobates</taxon>
    </lineage>
</organism>
<name>A0AAD1SED1_PELCU</name>
<evidence type="ECO:0000313" key="1">
    <source>
        <dbReference type="EMBL" id="CAH2299376.1"/>
    </source>
</evidence>
<keyword evidence="2" id="KW-1185">Reference proteome</keyword>
<dbReference type="Proteomes" id="UP001295444">
    <property type="component" value="Chromosome 06"/>
</dbReference>
<dbReference type="EMBL" id="OW240917">
    <property type="protein sequence ID" value="CAH2299376.1"/>
    <property type="molecule type" value="Genomic_DNA"/>
</dbReference>